<protein>
    <submittedName>
        <fullName evidence="2">IS91 family transposase ISSde12</fullName>
    </submittedName>
</protein>
<dbReference type="InterPro" id="IPR007069">
    <property type="entry name" value="Transposase_32"/>
</dbReference>
<accession>A0ABP9UUE2</accession>
<dbReference type="EMBL" id="BAABRI010000056">
    <property type="protein sequence ID" value="GAA5484870.1"/>
    <property type="molecule type" value="Genomic_DNA"/>
</dbReference>
<feature type="domain" description="Transposase IS801/IS1294" evidence="1">
    <location>
        <begin position="42"/>
        <end position="216"/>
    </location>
</feature>
<evidence type="ECO:0000259" key="1">
    <source>
        <dbReference type="Pfam" id="PF04986"/>
    </source>
</evidence>
<evidence type="ECO:0000313" key="2">
    <source>
        <dbReference type="EMBL" id="GAA5484870.1"/>
    </source>
</evidence>
<sequence>MPAELRSLGLHRPEVLYHLMLRESAAALQDLIATRYGGAKGGFTSVLHTWGRQIQHHPHVHLIVPAIAIHPETGRIARPAKDDFLVHFRPLAARFRSRMHAALRRDHPEIWHLLSPDQRHALSPRKTWNAQLQPVGRGKTALRYLARYVCRSAFSAKRLLGYDAAGNVRLAWTDSTTGKTGVLTLHPHEFIHRWLIHVLPKGFPRVRHYGFQSPAARKTRLLVRALLGEIGEPAAVLPEIEPFACPHCGGPLTYLRDIAPIRIPRGPPIRTTVRP</sequence>
<proteinExistence type="predicted"/>
<dbReference type="PANTHER" id="PTHR37023">
    <property type="entry name" value="TRANSPOSASE"/>
    <property type="match status" value="1"/>
</dbReference>
<evidence type="ECO:0000313" key="3">
    <source>
        <dbReference type="Proteomes" id="UP001476282"/>
    </source>
</evidence>
<dbReference type="Pfam" id="PF04986">
    <property type="entry name" value="Y2_Tnp"/>
    <property type="match status" value="1"/>
</dbReference>
<organism evidence="2 3">
    <name type="scientific">Haloferula sargassicola</name>
    <dbReference type="NCBI Taxonomy" id="490096"/>
    <lineage>
        <taxon>Bacteria</taxon>
        <taxon>Pseudomonadati</taxon>
        <taxon>Verrucomicrobiota</taxon>
        <taxon>Verrucomicrobiia</taxon>
        <taxon>Verrucomicrobiales</taxon>
        <taxon>Verrucomicrobiaceae</taxon>
        <taxon>Haloferula</taxon>
    </lineage>
</organism>
<keyword evidence="3" id="KW-1185">Reference proteome</keyword>
<gene>
    <name evidence="2" type="ORF">Hsar01_04124</name>
</gene>
<comment type="caution">
    <text evidence="2">The sequence shown here is derived from an EMBL/GenBank/DDBJ whole genome shotgun (WGS) entry which is preliminary data.</text>
</comment>
<reference evidence="2 3" key="1">
    <citation type="submission" date="2024-02" db="EMBL/GenBank/DDBJ databases">
        <title>Haloferula sargassicola NBRC 104335.</title>
        <authorList>
            <person name="Ichikawa N."/>
            <person name="Katano-Makiyama Y."/>
            <person name="Hidaka K."/>
        </authorList>
    </citation>
    <scope>NUCLEOTIDE SEQUENCE [LARGE SCALE GENOMIC DNA]</scope>
    <source>
        <strain evidence="2 3">NBRC 104335</strain>
    </source>
</reference>
<name>A0ABP9UUE2_9BACT</name>
<dbReference type="Proteomes" id="UP001476282">
    <property type="component" value="Unassembled WGS sequence"/>
</dbReference>
<dbReference type="PANTHER" id="PTHR37023:SF1">
    <property type="entry name" value="ISSOD25 TRANSPOSASE TNPA_ISSOD25"/>
    <property type="match status" value="1"/>
</dbReference>